<dbReference type="EMBL" id="WNWR01000110">
    <property type="protein sequence ID" value="KAE9991064.1"/>
    <property type="molecule type" value="Genomic_DNA"/>
</dbReference>
<keyword evidence="7" id="KW-1185">Reference proteome</keyword>
<feature type="compositionally biased region" description="Low complexity" evidence="5">
    <location>
        <begin position="833"/>
        <end position="848"/>
    </location>
</feature>
<gene>
    <name evidence="6" type="ORF">EG327_000535</name>
</gene>
<dbReference type="SUPFAM" id="SSF48452">
    <property type="entry name" value="TPR-like"/>
    <property type="match status" value="1"/>
</dbReference>
<feature type="region of interest" description="Disordered" evidence="5">
    <location>
        <begin position="1027"/>
        <end position="1104"/>
    </location>
</feature>
<dbReference type="PANTHER" id="PTHR23083:SF464">
    <property type="entry name" value="TETRATRICOPEPTIDE REPEAT DOMAIN 7, ISOFORM A"/>
    <property type="match status" value="1"/>
</dbReference>
<proteinExistence type="inferred from homology"/>
<feature type="compositionally biased region" description="Polar residues" evidence="5">
    <location>
        <begin position="1088"/>
        <end position="1101"/>
    </location>
</feature>
<sequence>MAARETDKALRYIDHLDNARCNAEWDKVPELTRKLAKHAPHRKCLILTAQSEAQVAVHDTSHRPPTAAGEAAPSSLSKLITPLLSAIEEEVVFGEDSFQATVCLGWIHWVLQEPSLAIARLPKDLVVTMDNLVEHNHDSSASWVQVCYMKAAYIKGFAQEKSGAPADALRTYRSTMPFLTAIPSSLGSGSPEFRVWTERALSRMVAVAIKQKPLGETMDFEAMLRMFHLWRSLFRYTPVEPMSETARKVPSTVDLGTEVDYSRWDVWMAYYETLSEILRIGYCYSPTYTEKKPQILFTREPLSDEEYLRVRLRQRAELKKVESSIEAKLLEETRFPKANERNSRVERWVDAVVQNWRIMCGPSWQDEELGEGGKNAIARGILDILYRAATKSYHSTQILRYLFCVHAYVADFDLAFKAFDSYVELVQRGKQREEKSGKPDYSLDSDDNILQTASEAVRILCRFGARKDVEKALKISSELLQWVEKAALEAEARETEEVDKGIPIRVPVSMRVISEAYRALGTCEATWARWTYDASTRNTHQQKAVEYYRNALDIRYANGHDLETQFALAFVLAEMRELAPAINITKQALSRPSETQTFPTYLTNGNAPEHFQRDSSSDFARERKLIPFWHLLTLLLSAKADMSTAARSSNAAFEQFEDPTHLFGPEKIFKSEHLNELEKPETARSKALIDKMERHEKEGIVQVKMTQIAILEELQSSADAVDASAELLALFARMFGDPKGDLLRSQARAAAAKPPRSAVGSIRHSLMSRARSRSRRAPATAEESIVADYANGTPNPVESRPRASSASRPGTANSDSNTARINEEHSMPSFAGRMSTSTSRRTSANRGTPTKRVGIAPAPFSSTDSITPEPVFSVFQERKHRITLLIQVWLFVAGLYTRAEVFDDATGAIDEAEDLVQALESQVAQQDSSVKAFAARGWGGGKSVEELWADIWAQRGHLARSQDFQHEAMSHFEKAVAHHPDHPAAVVGLSDILLDIYCQKLSPEPTPPVTSATYASYISSTPSFAPLNSNPSPSPAPLTKVTSIGSSPASIPSNHTPALSRQTTTNSITRQDSLPSTKKPSPSDSDTLNATTTISPPNSNHTPEELNRLAARDRAYGLLNTLTKLGSGWDYSEAWFSLARAYEESGQVGKAKEVLWWCVELEDTRPIRGWGVVGGF</sequence>
<evidence type="ECO:0000256" key="4">
    <source>
        <dbReference type="SAM" id="Coils"/>
    </source>
</evidence>
<evidence type="ECO:0000313" key="7">
    <source>
        <dbReference type="Proteomes" id="UP000490939"/>
    </source>
</evidence>
<dbReference type="AlphaFoldDB" id="A0A8H3VKX0"/>
<comment type="caution">
    <text evidence="6">The sequence shown here is derived from an EMBL/GenBank/DDBJ whole genome shotgun (WGS) entry which is preliminary data.</text>
</comment>
<evidence type="ECO:0000313" key="6">
    <source>
        <dbReference type="EMBL" id="KAE9991064.1"/>
    </source>
</evidence>
<keyword evidence="3" id="KW-0802">TPR repeat</keyword>
<dbReference type="InterPro" id="IPR051722">
    <property type="entry name" value="Endocytosis_PI4K-reg_protein"/>
</dbReference>
<feature type="coiled-coil region" evidence="4">
    <location>
        <begin position="902"/>
        <end position="929"/>
    </location>
</feature>
<evidence type="ECO:0000256" key="5">
    <source>
        <dbReference type="SAM" id="MobiDB-lite"/>
    </source>
</evidence>
<feature type="compositionally biased region" description="Low complexity" evidence="5">
    <location>
        <begin position="1072"/>
        <end position="1087"/>
    </location>
</feature>
<organism evidence="6 7">
    <name type="scientific">Venturia inaequalis</name>
    <name type="common">Apple scab fungus</name>
    <dbReference type="NCBI Taxonomy" id="5025"/>
    <lineage>
        <taxon>Eukaryota</taxon>
        <taxon>Fungi</taxon>
        <taxon>Dikarya</taxon>
        <taxon>Ascomycota</taxon>
        <taxon>Pezizomycotina</taxon>
        <taxon>Dothideomycetes</taxon>
        <taxon>Pleosporomycetidae</taxon>
        <taxon>Venturiales</taxon>
        <taxon>Venturiaceae</taxon>
        <taxon>Venturia</taxon>
    </lineage>
</organism>
<feature type="compositionally biased region" description="Polar residues" evidence="5">
    <location>
        <begin position="1040"/>
        <end position="1071"/>
    </location>
</feature>
<dbReference type="InterPro" id="IPR019734">
    <property type="entry name" value="TPR_rpt"/>
</dbReference>
<comment type="function">
    <text evidence="1">Involved in endocytosis.</text>
</comment>
<comment type="similarity">
    <text evidence="2">Belongs to the YPP1 family.</text>
</comment>
<dbReference type="Gene3D" id="1.25.40.10">
    <property type="entry name" value="Tetratricopeptide repeat domain"/>
    <property type="match status" value="2"/>
</dbReference>
<feature type="compositionally biased region" description="Low complexity" evidence="5">
    <location>
        <begin position="746"/>
        <end position="769"/>
    </location>
</feature>
<dbReference type="InterPro" id="IPR011990">
    <property type="entry name" value="TPR-like_helical_dom_sf"/>
</dbReference>
<dbReference type="SMART" id="SM00028">
    <property type="entry name" value="TPR"/>
    <property type="match status" value="3"/>
</dbReference>
<name>A0A8H3VKX0_VENIN</name>
<evidence type="ECO:0000256" key="3">
    <source>
        <dbReference type="PROSITE-ProRule" id="PRU00339"/>
    </source>
</evidence>
<dbReference type="PROSITE" id="PS50005">
    <property type="entry name" value="TPR"/>
    <property type="match status" value="1"/>
</dbReference>
<accession>A0A8H3VKX0</accession>
<feature type="compositionally biased region" description="Polar residues" evidence="5">
    <location>
        <begin position="810"/>
        <end position="820"/>
    </location>
</feature>
<feature type="region of interest" description="Disordered" evidence="5">
    <location>
        <begin position="746"/>
        <end position="862"/>
    </location>
</feature>
<dbReference type="Proteomes" id="UP000490939">
    <property type="component" value="Unassembled WGS sequence"/>
</dbReference>
<reference evidence="6 7" key="1">
    <citation type="submission" date="2019-07" db="EMBL/GenBank/DDBJ databases">
        <title>Venturia inaequalis Genome Resource.</title>
        <authorList>
            <person name="Lichtner F.J."/>
        </authorList>
    </citation>
    <scope>NUCLEOTIDE SEQUENCE [LARGE SCALE GENOMIC DNA]</scope>
    <source>
        <strain evidence="6 7">DMI_063113</strain>
    </source>
</reference>
<evidence type="ECO:0000256" key="1">
    <source>
        <dbReference type="ARBA" id="ARBA00002550"/>
    </source>
</evidence>
<keyword evidence="4" id="KW-0175">Coiled coil</keyword>
<feature type="repeat" description="TPR" evidence="3">
    <location>
        <begin position="949"/>
        <end position="982"/>
    </location>
</feature>
<protein>
    <recommendedName>
        <fullName evidence="8">Filamentation protein</fullName>
    </recommendedName>
</protein>
<evidence type="ECO:0008006" key="8">
    <source>
        <dbReference type="Google" id="ProtNLM"/>
    </source>
</evidence>
<evidence type="ECO:0000256" key="2">
    <source>
        <dbReference type="ARBA" id="ARBA00038251"/>
    </source>
</evidence>
<dbReference type="PANTHER" id="PTHR23083">
    <property type="entry name" value="TETRATRICOPEPTIDE REPEAT PROTEIN, TPR"/>
    <property type="match status" value="1"/>
</dbReference>